<reference evidence="13 14" key="2">
    <citation type="submission" date="2016-08" db="EMBL/GenBank/DDBJ databases">
        <title>Orenia metallireducens sp. nov. strain Z6, a Novel Metal-reducing Firmicute from the Deep Subsurface.</title>
        <authorList>
            <person name="Maxim B.I."/>
            <person name="Kenneth K."/>
            <person name="Flynn T.M."/>
            <person name="Oloughlin E.J."/>
            <person name="Locke R.A."/>
            <person name="Weber J.R."/>
            <person name="Egan S.M."/>
            <person name="Mackie R.I."/>
            <person name="Cann I.K."/>
        </authorList>
    </citation>
    <scope>NUCLEOTIDE SEQUENCE [LARGE SCALE GENOMIC DNA]</scope>
    <source>
        <strain evidence="13 14">Z6</strain>
    </source>
</reference>
<proteinExistence type="inferred from homology"/>
<sequence>MNILVTGGAGYIGSHVVKELLDTKHQVITYDNLQKGHKEAILGGIFVKGDLADKALLDQTFKKYDIDAVIHLAADSLVGESMEKPAKYYQNNVINGLNLLDTMIANDVKKIVFSSTAAVYGDVKEIPITEDLSKKPTSVYGKSKLFFEEIMQDYDQAYGLKYISLRYFNASGADESGKIGEDHNPESHLIPIVLQKALGLREKLAIFGTDYPTRDGSCVRDYIHVTDLAQAHILSVNALAEGKASTIYNLGNGDGYSVKEVIATASEVVGTNIEAVIGNRRPGDPATLIASSNRIKRELGWNPQYGDLKTIIETAWKWHKNHPNGFKK</sequence>
<comment type="pathway">
    <text evidence="3 11">Carbohydrate metabolism; galactose metabolism.</text>
</comment>
<keyword evidence="10 11" id="KW-0119">Carbohydrate metabolism</keyword>
<evidence type="ECO:0000256" key="4">
    <source>
        <dbReference type="ARBA" id="ARBA00007637"/>
    </source>
</evidence>
<feature type="domain" description="NAD-dependent epimerase/dehydratase" evidence="12">
    <location>
        <begin position="3"/>
        <end position="251"/>
    </location>
</feature>
<dbReference type="Proteomes" id="UP000093514">
    <property type="component" value="Unassembled WGS sequence"/>
</dbReference>
<evidence type="ECO:0000256" key="5">
    <source>
        <dbReference type="ARBA" id="ARBA00013189"/>
    </source>
</evidence>
<dbReference type="PANTHER" id="PTHR43725:SF53">
    <property type="entry name" value="UDP-ARABINOSE 4-EPIMERASE 1"/>
    <property type="match status" value="1"/>
</dbReference>
<keyword evidence="14" id="KW-1185">Reference proteome</keyword>
<dbReference type="RefSeq" id="WP_068714252.1">
    <property type="nucleotide sequence ID" value="NZ_LWDV01000002.1"/>
</dbReference>
<dbReference type="Pfam" id="PF01370">
    <property type="entry name" value="Epimerase"/>
    <property type="match status" value="1"/>
</dbReference>
<reference evidence="14" key="1">
    <citation type="submission" date="2016-07" db="EMBL/GenBank/DDBJ databases">
        <authorList>
            <person name="Florea S."/>
            <person name="Webb J.S."/>
            <person name="Jaromczyk J."/>
            <person name="Schardl C.L."/>
        </authorList>
    </citation>
    <scope>NUCLEOTIDE SEQUENCE [LARGE SCALE GENOMIC DNA]</scope>
    <source>
        <strain evidence="14">Z6</strain>
    </source>
</reference>
<evidence type="ECO:0000256" key="9">
    <source>
        <dbReference type="ARBA" id="ARBA00023235"/>
    </source>
</evidence>
<dbReference type="Gene3D" id="3.40.50.720">
    <property type="entry name" value="NAD(P)-binding Rossmann-like Domain"/>
    <property type="match status" value="1"/>
</dbReference>
<keyword evidence="9 11" id="KW-0413">Isomerase</keyword>
<dbReference type="SUPFAM" id="SSF51735">
    <property type="entry name" value="NAD(P)-binding Rossmann-fold domains"/>
    <property type="match status" value="1"/>
</dbReference>
<comment type="similarity">
    <text evidence="4 11">Belongs to the NAD(P)-dependent epimerase/dehydratase family.</text>
</comment>
<dbReference type="GO" id="GO:0033499">
    <property type="term" value="P:galactose catabolic process via UDP-galactose, Leloir pathway"/>
    <property type="evidence" value="ECO:0007669"/>
    <property type="project" value="TreeGrafter"/>
</dbReference>
<comment type="cofactor">
    <cofactor evidence="2 11">
        <name>NAD(+)</name>
        <dbReference type="ChEBI" id="CHEBI:57540"/>
    </cofactor>
</comment>
<dbReference type="NCBIfam" id="TIGR01179">
    <property type="entry name" value="galE"/>
    <property type="match status" value="1"/>
</dbReference>
<gene>
    <name evidence="13" type="ORF">U472_00045</name>
</gene>
<evidence type="ECO:0000256" key="2">
    <source>
        <dbReference type="ARBA" id="ARBA00001911"/>
    </source>
</evidence>
<organism evidence="13 14">
    <name type="scientific">Orenia metallireducens</name>
    <dbReference type="NCBI Taxonomy" id="1413210"/>
    <lineage>
        <taxon>Bacteria</taxon>
        <taxon>Bacillati</taxon>
        <taxon>Bacillota</taxon>
        <taxon>Clostridia</taxon>
        <taxon>Halanaerobiales</taxon>
        <taxon>Halobacteroidaceae</taxon>
        <taxon>Orenia</taxon>
    </lineage>
</organism>
<keyword evidence="7 11" id="KW-0520">NAD</keyword>
<evidence type="ECO:0000313" key="13">
    <source>
        <dbReference type="EMBL" id="OCL28747.1"/>
    </source>
</evidence>
<comment type="catalytic activity">
    <reaction evidence="1 11">
        <text>UDP-alpha-D-glucose = UDP-alpha-D-galactose</text>
        <dbReference type="Rhea" id="RHEA:22168"/>
        <dbReference type="ChEBI" id="CHEBI:58885"/>
        <dbReference type="ChEBI" id="CHEBI:66914"/>
        <dbReference type="EC" id="5.1.3.2"/>
    </reaction>
</comment>
<dbReference type="GO" id="GO:0003978">
    <property type="term" value="F:UDP-glucose 4-epimerase activity"/>
    <property type="evidence" value="ECO:0007669"/>
    <property type="project" value="UniProtKB-UniRule"/>
</dbReference>
<dbReference type="InterPro" id="IPR036291">
    <property type="entry name" value="NAD(P)-bd_dom_sf"/>
</dbReference>
<comment type="caution">
    <text evidence="13">The sequence shown here is derived from an EMBL/GenBank/DDBJ whole genome shotgun (WGS) entry which is preliminary data.</text>
</comment>
<evidence type="ECO:0000256" key="1">
    <source>
        <dbReference type="ARBA" id="ARBA00000083"/>
    </source>
</evidence>
<dbReference type="OrthoDB" id="9811743at2"/>
<evidence type="ECO:0000313" key="14">
    <source>
        <dbReference type="Proteomes" id="UP000093514"/>
    </source>
</evidence>
<dbReference type="EC" id="5.1.3.2" evidence="5 11"/>
<evidence type="ECO:0000256" key="3">
    <source>
        <dbReference type="ARBA" id="ARBA00004947"/>
    </source>
</evidence>
<evidence type="ECO:0000256" key="6">
    <source>
        <dbReference type="ARBA" id="ARBA00018569"/>
    </source>
</evidence>
<evidence type="ECO:0000256" key="10">
    <source>
        <dbReference type="ARBA" id="ARBA00023277"/>
    </source>
</evidence>
<dbReference type="InterPro" id="IPR001509">
    <property type="entry name" value="Epimerase_deHydtase"/>
</dbReference>
<dbReference type="EMBL" id="LWDV01000002">
    <property type="protein sequence ID" value="OCL28747.1"/>
    <property type="molecule type" value="Genomic_DNA"/>
</dbReference>
<evidence type="ECO:0000256" key="11">
    <source>
        <dbReference type="RuleBase" id="RU366046"/>
    </source>
</evidence>
<evidence type="ECO:0000256" key="7">
    <source>
        <dbReference type="ARBA" id="ARBA00023027"/>
    </source>
</evidence>
<dbReference type="AlphaFoldDB" id="A0A1C0ADH0"/>
<dbReference type="CDD" id="cd05247">
    <property type="entry name" value="UDP_G4E_1_SDR_e"/>
    <property type="match status" value="1"/>
</dbReference>
<name>A0A1C0ADH0_9FIRM</name>
<dbReference type="InterPro" id="IPR005886">
    <property type="entry name" value="UDP_G4E"/>
</dbReference>
<evidence type="ECO:0000259" key="12">
    <source>
        <dbReference type="Pfam" id="PF01370"/>
    </source>
</evidence>
<evidence type="ECO:0000256" key="8">
    <source>
        <dbReference type="ARBA" id="ARBA00023144"/>
    </source>
</evidence>
<comment type="subunit">
    <text evidence="11">Homodimer.</text>
</comment>
<dbReference type="Gene3D" id="3.90.25.10">
    <property type="entry name" value="UDP-galactose 4-epimerase, domain 1"/>
    <property type="match status" value="1"/>
</dbReference>
<dbReference type="UniPathway" id="UPA00214"/>
<dbReference type="PANTHER" id="PTHR43725">
    <property type="entry name" value="UDP-GLUCOSE 4-EPIMERASE"/>
    <property type="match status" value="1"/>
</dbReference>
<accession>A0A1C0ADH0</accession>
<protein>
    <recommendedName>
        <fullName evidence="6 11">UDP-glucose 4-epimerase</fullName>
        <ecNumber evidence="5 11">5.1.3.2</ecNumber>
    </recommendedName>
</protein>
<keyword evidence="8" id="KW-0299">Galactose metabolism</keyword>